<dbReference type="GO" id="GO:0008441">
    <property type="term" value="F:3'(2'),5'-bisphosphate nucleotidase activity"/>
    <property type="evidence" value="ECO:0007669"/>
    <property type="project" value="UniProtKB-EC"/>
</dbReference>
<name>A0ABW8TVY8_9CLOT</name>
<dbReference type="SUPFAM" id="SSF64182">
    <property type="entry name" value="DHH phosphoesterases"/>
    <property type="match status" value="1"/>
</dbReference>
<organism evidence="3 4">
    <name type="scientific">Candidatus Clostridium radicumherbarum</name>
    <dbReference type="NCBI Taxonomy" id="3381662"/>
    <lineage>
        <taxon>Bacteria</taxon>
        <taxon>Bacillati</taxon>
        <taxon>Bacillota</taxon>
        <taxon>Clostridia</taxon>
        <taxon>Eubacteriales</taxon>
        <taxon>Clostridiaceae</taxon>
        <taxon>Clostridium</taxon>
    </lineage>
</organism>
<reference evidence="3 4" key="1">
    <citation type="submission" date="2024-11" db="EMBL/GenBank/DDBJ databases">
        <authorList>
            <person name="Heng Y.C."/>
            <person name="Lim A.C.H."/>
            <person name="Lee J.K.Y."/>
            <person name="Kittelmann S."/>
        </authorList>
    </citation>
    <scope>NUCLEOTIDE SEQUENCE [LARGE SCALE GENOMIC DNA]</scope>
    <source>
        <strain evidence="3 4">WILCCON 0202</strain>
    </source>
</reference>
<evidence type="ECO:0000313" key="3">
    <source>
        <dbReference type="EMBL" id="MFL0268277.1"/>
    </source>
</evidence>
<keyword evidence="4" id="KW-1185">Reference proteome</keyword>
<dbReference type="InterPro" id="IPR003156">
    <property type="entry name" value="DHHA1_dom"/>
</dbReference>
<gene>
    <name evidence="3" type="ORF">ACJDUH_09185</name>
</gene>
<dbReference type="InterPro" id="IPR001667">
    <property type="entry name" value="DDH_dom"/>
</dbReference>
<proteinExistence type="predicted"/>
<dbReference type="EC" id="3.1.3.7" evidence="3"/>
<protein>
    <submittedName>
        <fullName evidence="3">Bifunctional oligoribonuclease/PAP phosphatase NrnA</fullName>
        <ecNumber evidence="3">3.1.3.7</ecNumber>
    </submittedName>
</protein>
<dbReference type="Gene3D" id="3.10.310.30">
    <property type="match status" value="1"/>
</dbReference>
<accession>A0ABW8TVY8</accession>
<dbReference type="Pfam" id="PF01368">
    <property type="entry name" value="DHH"/>
    <property type="match status" value="1"/>
</dbReference>
<dbReference type="Pfam" id="PF02272">
    <property type="entry name" value="DHHA1"/>
    <property type="match status" value="1"/>
</dbReference>
<dbReference type="Proteomes" id="UP001623661">
    <property type="component" value="Unassembled WGS sequence"/>
</dbReference>
<dbReference type="InterPro" id="IPR038763">
    <property type="entry name" value="DHH_sf"/>
</dbReference>
<dbReference type="RefSeq" id="WP_406764854.1">
    <property type="nucleotide sequence ID" value="NZ_JBJHZY010000001.1"/>
</dbReference>
<sequence length="319" mass="35212">MIINNVIKSILESKRIGISFHASPDGDSIGSSLGLMQGLMKLNKEVYILCDDKVPEVYSFLPCIKSIINASSTIKDGTDCIVVLDCGSYDRISVNLSEFPKNYTLINVDHHITNELYGDINFVNTHASAVGEIVYNILKELKVKIDENISLCLYTSIVTDTGGFKYSNTTTDTHNIIGELIKTGINFSEVHRLIFENKKYERVKLYGSVINSMYLTHKDKICVMKLTSELLNGFSNKASDTSDIISIGMEIDTVEVAILLKEMSEGVKISLRSKSIVDVRKIAEAFGGGGHTRASGLSIDKNITEVEKIILNAVENELV</sequence>
<dbReference type="PANTHER" id="PTHR47618">
    <property type="entry name" value="BIFUNCTIONAL OLIGORIBONUCLEASE AND PAP PHOSPHATASE NRNA"/>
    <property type="match status" value="1"/>
</dbReference>
<dbReference type="PANTHER" id="PTHR47618:SF1">
    <property type="entry name" value="BIFUNCTIONAL OLIGORIBONUCLEASE AND PAP PHOSPHATASE NRNA"/>
    <property type="match status" value="1"/>
</dbReference>
<evidence type="ECO:0000259" key="2">
    <source>
        <dbReference type="Pfam" id="PF02272"/>
    </source>
</evidence>
<dbReference type="InterPro" id="IPR051319">
    <property type="entry name" value="Oligoribo/pAp-PDE_c-di-AMP_PDE"/>
</dbReference>
<feature type="domain" description="DHHA1" evidence="2">
    <location>
        <begin position="233"/>
        <end position="315"/>
    </location>
</feature>
<evidence type="ECO:0000313" key="4">
    <source>
        <dbReference type="Proteomes" id="UP001623661"/>
    </source>
</evidence>
<keyword evidence="3" id="KW-0378">Hydrolase</keyword>
<dbReference type="Gene3D" id="3.90.1640.10">
    <property type="entry name" value="inorganic pyrophosphatase (n-terminal core)"/>
    <property type="match status" value="1"/>
</dbReference>
<evidence type="ECO:0000259" key="1">
    <source>
        <dbReference type="Pfam" id="PF01368"/>
    </source>
</evidence>
<dbReference type="EMBL" id="JBJHZY010000001">
    <property type="protein sequence ID" value="MFL0268277.1"/>
    <property type="molecule type" value="Genomic_DNA"/>
</dbReference>
<comment type="caution">
    <text evidence="3">The sequence shown here is derived from an EMBL/GenBank/DDBJ whole genome shotgun (WGS) entry which is preliminary data.</text>
</comment>
<feature type="domain" description="DDH" evidence="1">
    <location>
        <begin position="16"/>
        <end position="157"/>
    </location>
</feature>